<reference evidence="2" key="1">
    <citation type="submission" date="2021-01" db="EMBL/GenBank/DDBJ databases">
        <authorList>
            <person name="Corre E."/>
            <person name="Pelletier E."/>
            <person name="Niang G."/>
            <person name="Scheremetjew M."/>
            <person name="Finn R."/>
            <person name="Kale V."/>
            <person name="Holt S."/>
            <person name="Cochrane G."/>
            <person name="Meng A."/>
            <person name="Brown T."/>
            <person name="Cohen L."/>
        </authorList>
    </citation>
    <scope>NUCLEOTIDE SEQUENCE</scope>
    <source>
        <strain evidence="2">PLY429</strain>
    </source>
</reference>
<gene>
    <name evidence="2" type="ORF">TCHU04912_LOCUS7971</name>
</gene>
<protein>
    <submittedName>
        <fullName evidence="2">Uncharacterized protein</fullName>
    </submittedName>
</protein>
<dbReference type="AlphaFoldDB" id="A0A7S1SQI1"/>
<evidence type="ECO:0000256" key="1">
    <source>
        <dbReference type="SAM" id="MobiDB-lite"/>
    </source>
</evidence>
<feature type="compositionally biased region" description="Basic and acidic residues" evidence="1">
    <location>
        <begin position="71"/>
        <end position="84"/>
    </location>
</feature>
<dbReference type="EMBL" id="HBGG01015546">
    <property type="protein sequence ID" value="CAD9205735.1"/>
    <property type="molecule type" value="Transcribed_RNA"/>
</dbReference>
<accession>A0A7S1SQI1</accession>
<feature type="region of interest" description="Disordered" evidence="1">
    <location>
        <begin position="33"/>
        <end position="107"/>
    </location>
</feature>
<evidence type="ECO:0000313" key="2">
    <source>
        <dbReference type="EMBL" id="CAD9205735.1"/>
    </source>
</evidence>
<organism evidence="2">
    <name type="scientific">Tetraselmis chuii</name>
    <dbReference type="NCBI Taxonomy" id="63592"/>
    <lineage>
        <taxon>Eukaryota</taxon>
        <taxon>Viridiplantae</taxon>
        <taxon>Chlorophyta</taxon>
        <taxon>core chlorophytes</taxon>
        <taxon>Chlorodendrophyceae</taxon>
        <taxon>Chlorodendrales</taxon>
        <taxon>Chlorodendraceae</taxon>
        <taxon>Tetraselmis</taxon>
    </lineage>
</organism>
<proteinExistence type="predicted"/>
<sequence length="133" mass="14298">MLVFPMDDDDEDDIKAAVSSGVDVGGPRRIRLARRRDEHPPTALLSRTRPRTAGGTGTIVEGCDESAGSDTARREHKNDNDVDIVRPGGSYCEGSLTPSTATASYHRRPITAPAAQRRKLVGNLDAAHSIYGE</sequence>
<name>A0A7S1SQI1_9CHLO</name>